<sequence length="54" mass="6303">LTFTTNYLLSLRLITLVSKELIYYKSTTYNLDYNPSILLLRVNPQLLLADPTIR</sequence>
<proteinExistence type="predicted"/>
<comment type="caution">
    <text evidence="1">The sequence shown here is derived from an EMBL/GenBank/DDBJ whole genome shotgun (WGS) entry which is preliminary data.</text>
</comment>
<dbReference type="AlphaFoldDB" id="A0A8H3ZH20"/>
<gene>
    <name evidence="1" type="ORF">GQ607_016984</name>
</gene>
<protein>
    <submittedName>
        <fullName evidence="1">Uncharacterized protein</fullName>
    </submittedName>
</protein>
<evidence type="ECO:0000313" key="1">
    <source>
        <dbReference type="EMBL" id="KAF0315757.1"/>
    </source>
</evidence>
<name>A0A8H3ZH20_9PEZI</name>
<reference evidence="1 2" key="1">
    <citation type="submission" date="2019-12" db="EMBL/GenBank/DDBJ databases">
        <title>A genome sequence resource for the geographically widespread anthracnose pathogen Colletotrichum asianum.</title>
        <authorList>
            <person name="Meng Y."/>
        </authorList>
    </citation>
    <scope>NUCLEOTIDE SEQUENCE [LARGE SCALE GENOMIC DNA]</scope>
    <source>
        <strain evidence="1 2">ICMP 18580</strain>
    </source>
</reference>
<evidence type="ECO:0000313" key="2">
    <source>
        <dbReference type="Proteomes" id="UP000434172"/>
    </source>
</evidence>
<dbReference type="Proteomes" id="UP000434172">
    <property type="component" value="Unassembled WGS sequence"/>
</dbReference>
<feature type="non-terminal residue" evidence="1">
    <location>
        <position position="1"/>
    </location>
</feature>
<dbReference type="EMBL" id="WOWK01000187">
    <property type="protein sequence ID" value="KAF0315757.1"/>
    <property type="molecule type" value="Genomic_DNA"/>
</dbReference>
<keyword evidence="2" id="KW-1185">Reference proteome</keyword>
<organism evidence="1 2">
    <name type="scientific">Colletotrichum asianum</name>
    <dbReference type="NCBI Taxonomy" id="702518"/>
    <lineage>
        <taxon>Eukaryota</taxon>
        <taxon>Fungi</taxon>
        <taxon>Dikarya</taxon>
        <taxon>Ascomycota</taxon>
        <taxon>Pezizomycotina</taxon>
        <taxon>Sordariomycetes</taxon>
        <taxon>Hypocreomycetidae</taxon>
        <taxon>Glomerellales</taxon>
        <taxon>Glomerellaceae</taxon>
        <taxon>Colletotrichum</taxon>
        <taxon>Colletotrichum gloeosporioides species complex</taxon>
    </lineage>
</organism>
<accession>A0A8H3ZH20</accession>